<feature type="region of interest" description="Disordered" evidence="1">
    <location>
        <begin position="88"/>
        <end position="115"/>
    </location>
</feature>
<sequence>MDHTQVIAGVASELHATEKALDDAITHATTLVQAMIGARTALSISPVAGAMSQTKAMEVIAALSTARESAVACHAELQKDHRRLGFGTYAAGPVDKPDEWDSRPMGHQERHLRVA</sequence>
<reference evidence="2 3" key="1">
    <citation type="submission" date="2018-10" db="EMBL/GenBank/DDBJ databases">
        <title>Complete genome sequence of Brevundimonas naejangsanensis BRV3.</title>
        <authorList>
            <person name="Berrios L."/>
            <person name="Ely B."/>
        </authorList>
    </citation>
    <scope>NUCLEOTIDE SEQUENCE [LARGE SCALE GENOMIC DNA]</scope>
    <source>
        <strain evidence="2 3">BRV3</strain>
    </source>
</reference>
<evidence type="ECO:0000256" key="1">
    <source>
        <dbReference type="SAM" id="MobiDB-lite"/>
    </source>
</evidence>
<name>A0A494RHF3_9CAUL</name>
<evidence type="ECO:0000313" key="2">
    <source>
        <dbReference type="EMBL" id="AYG95801.1"/>
    </source>
</evidence>
<feature type="compositionally biased region" description="Basic and acidic residues" evidence="1">
    <location>
        <begin position="95"/>
        <end position="115"/>
    </location>
</feature>
<dbReference type="EMBL" id="CP032707">
    <property type="protein sequence ID" value="AYG95801.1"/>
    <property type="molecule type" value="Genomic_DNA"/>
</dbReference>
<accession>A0A494RHF3</accession>
<protein>
    <submittedName>
        <fullName evidence="2">Uncharacterized protein</fullName>
    </submittedName>
</protein>
<gene>
    <name evidence="2" type="ORF">D8I30_11920</name>
</gene>
<dbReference type="OrthoDB" id="7204693at2"/>
<dbReference type="AlphaFoldDB" id="A0A494RHF3"/>
<evidence type="ECO:0000313" key="3">
    <source>
        <dbReference type="Proteomes" id="UP000276984"/>
    </source>
</evidence>
<dbReference type="Proteomes" id="UP000276984">
    <property type="component" value="Chromosome"/>
</dbReference>
<proteinExistence type="predicted"/>
<keyword evidence="3" id="KW-1185">Reference proteome</keyword>
<dbReference type="RefSeq" id="WP_121482935.1">
    <property type="nucleotide sequence ID" value="NZ_CP032707.1"/>
</dbReference>
<organism evidence="2 3">
    <name type="scientific">Brevundimonas naejangsanensis</name>
    <dbReference type="NCBI Taxonomy" id="588932"/>
    <lineage>
        <taxon>Bacteria</taxon>
        <taxon>Pseudomonadati</taxon>
        <taxon>Pseudomonadota</taxon>
        <taxon>Alphaproteobacteria</taxon>
        <taxon>Caulobacterales</taxon>
        <taxon>Caulobacteraceae</taxon>
        <taxon>Brevundimonas</taxon>
    </lineage>
</organism>